<dbReference type="InterPro" id="IPR019734">
    <property type="entry name" value="TPR_rpt"/>
</dbReference>
<gene>
    <name evidence="9" type="ORF">HJC23_011259</name>
</gene>
<keyword evidence="2" id="KW-0677">Repeat</keyword>
<feature type="compositionally biased region" description="Basic and acidic residues" evidence="8">
    <location>
        <begin position="99"/>
        <end position="109"/>
    </location>
</feature>
<dbReference type="EMBL" id="JABMIG020000008">
    <property type="protein sequence ID" value="KAL3804331.1"/>
    <property type="molecule type" value="Genomic_DNA"/>
</dbReference>
<dbReference type="PROSITE" id="PS50005">
    <property type="entry name" value="TPR"/>
    <property type="match status" value="4"/>
</dbReference>
<keyword evidence="4" id="KW-0833">Ubl conjugation pathway</keyword>
<evidence type="ECO:0000256" key="5">
    <source>
        <dbReference type="ARBA" id="ARBA00022803"/>
    </source>
</evidence>
<proteinExistence type="predicted"/>
<keyword evidence="6" id="KW-0131">Cell cycle</keyword>
<feature type="compositionally biased region" description="Polar residues" evidence="8">
    <location>
        <begin position="45"/>
        <end position="54"/>
    </location>
</feature>
<dbReference type="Pfam" id="PF13432">
    <property type="entry name" value="TPR_16"/>
    <property type="match status" value="1"/>
</dbReference>
<sequence>TTPHPGTSGRSPPPPTHNSSFYRNRLASSGVRGRLSYGSHGGTTAALSPPSTDASHGGGGDASAFLAALSPSTARYLASRKEEGGESEDVVRSSNGEEPPQRGDGARREGHARHLLRIGQDEETVQLRCFVQSLLGIKLPHCNRNNNSDSSSGSHVTIMSTPDPATASFYALALLAKTHRPDDAYLAARALSLKGESKRAIWILDRAGLIGAVRWKEGDGEGDDAAGFGGLEQFNHVADDVNGRIEEDVPYFTNISNGEGIRNALLLRSEAALLAGQCLVAVGEHDRAIAVYEEAMRFPPPPPPMEWGYYGYGYRVHTDAMEEDDDNKEGEGGLESKFADEMYIRQWREQSLSHTALIDEGDDQRLLRLAENICPLHFSSDNIHTQKSPPMTTDGIHPLARLCTARGIAYDEISNPHRALPFLRIALDIDARCIEALDYVIKKRLLTPQEEKEWVASLNWGDRSTLGSMGISWLRDLYLVRVRGGMGGTGSPPSTVQDSGHHEHGAINESFKSLDVGRVLGASSILGVGLQTPSTFSVGSPSHPAGVDSKKLPWKLDEAASDTADEAFRNLAMTHHLGKSSDVLSLAAIRSYASHNLQAALTYCSVIDTLDPFCRTAGYVYVATLVGLGLKRRLFQLAHRLVDADPKDALAWFAVGSYYHLCRRHDLSQRYFSRSTRLDPSSAECWIGFGCSFAACDESDQALASFRAAQNKYSGSHIPLLYMGMEYLRTNHLSLAGHFLASSQKTDASDPLCCNELGVWSFRRGDLEDAAFWFVKALRLHIEAESSSLTSTDAALGTNGYVLLNSNAKKDPTDDSHRKDKPDAETPGFKGQHIASYESSNEVMDRNLTDIECVHRCNDIFWEPTIYNLGQSYRKLRRYVDAIVCFEKCSSLNPGSSSAFSALGFAHHLNGDVDRAIDSYHEALSRKPDDPFSTEMLNRALSEAVTYPKSSVFDSDMFTSEVMRQTSVIGRSILPAKPESFKAEMGVI</sequence>
<name>A0ABD3QWW0_9STRA</name>
<keyword evidence="10" id="KW-1185">Reference proteome</keyword>
<evidence type="ECO:0000256" key="6">
    <source>
        <dbReference type="ARBA" id="ARBA00023306"/>
    </source>
</evidence>
<dbReference type="Proteomes" id="UP001516023">
    <property type="component" value="Unassembled WGS sequence"/>
</dbReference>
<evidence type="ECO:0008006" key="11">
    <source>
        <dbReference type="Google" id="ProtNLM"/>
    </source>
</evidence>
<evidence type="ECO:0000313" key="10">
    <source>
        <dbReference type="Proteomes" id="UP001516023"/>
    </source>
</evidence>
<evidence type="ECO:0000256" key="4">
    <source>
        <dbReference type="ARBA" id="ARBA00022786"/>
    </source>
</evidence>
<feature type="region of interest" description="Disordered" evidence="8">
    <location>
        <begin position="807"/>
        <end position="832"/>
    </location>
</feature>
<evidence type="ECO:0000256" key="7">
    <source>
        <dbReference type="PROSITE-ProRule" id="PRU00339"/>
    </source>
</evidence>
<comment type="caution">
    <text evidence="9">The sequence shown here is derived from an EMBL/GenBank/DDBJ whole genome shotgun (WGS) entry which is preliminary data.</text>
</comment>
<keyword evidence="3" id="KW-0498">Mitosis</keyword>
<keyword evidence="1" id="KW-0132">Cell division</keyword>
<dbReference type="PANTHER" id="PTHR12558">
    <property type="entry name" value="CELL DIVISION CYCLE 16,23,27"/>
    <property type="match status" value="1"/>
</dbReference>
<accession>A0ABD3QWW0</accession>
<feature type="compositionally biased region" description="Basic and acidic residues" evidence="8">
    <location>
        <begin position="808"/>
        <end position="824"/>
    </location>
</feature>
<dbReference type="Gene3D" id="1.25.40.10">
    <property type="entry name" value="Tetratricopeptide repeat domain"/>
    <property type="match status" value="3"/>
</dbReference>
<evidence type="ECO:0000256" key="1">
    <source>
        <dbReference type="ARBA" id="ARBA00022618"/>
    </source>
</evidence>
<feature type="non-terminal residue" evidence="9">
    <location>
        <position position="1"/>
    </location>
</feature>
<evidence type="ECO:0000256" key="2">
    <source>
        <dbReference type="ARBA" id="ARBA00022737"/>
    </source>
</evidence>
<feature type="compositionally biased region" description="Low complexity" evidence="8">
    <location>
        <begin position="1"/>
        <end position="10"/>
    </location>
</feature>
<evidence type="ECO:0000256" key="8">
    <source>
        <dbReference type="SAM" id="MobiDB-lite"/>
    </source>
</evidence>
<feature type="repeat" description="TPR" evidence="7">
    <location>
        <begin position="649"/>
        <end position="682"/>
    </location>
</feature>
<dbReference type="AlphaFoldDB" id="A0ABD3QWW0"/>
<evidence type="ECO:0000313" key="9">
    <source>
        <dbReference type="EMBL" id="KAL3804331.1"/>
    </source>
</evidence>
<feature type="region of interest" description="Disordered" evidence="8">
    <location>
        <begin position="77"/>
        <end position="110"/>
    </location>
</feature>
<organism evidence="9 10">
    <name type="scientific">Cyclotella cryptica</name>
    <dbReference type="NCBI Taxonomy" id="29204"/>
    <lineage>
        <taxon>Eukaryota</taxon>
        <taxon>Sar</taxon>
        <taxon>Stramenopiles</taxon>
        <taxon>Ochrophyta</taxon>
        <taxon>Bacillariophyta</taxon>
        <taxon>Coscinodiscophyceae</taxon>
        <taxon>Thalassiosirophycidae</taxon>
        <taxon>Stephanodiscales</taxon>
        <taxon>Stephanodiscaceae</taxon>
        <taxon>Cyclotella</taxon>
    </lineage>
</organism>
<dbReference type="SUPFAM" id="SSF48452">
    <property type="entry name" value="TPR-like"/>
    <property type="match status" value="2"/>
</dbReference>
<feature type="repeat" description="TPR" evidence="7">
    <location>
        <begin position="897"/>
        <end position="930"/>
    </location>
</feature>
<feature type="region of interest" description="Disordered" evidence="8">
    <location>
        <begin position="1"/>
        <end position="64"/>
    </location>
</feature>
<evidence type="ECO:0000256" key="3">
    <source>
        <dbReference type="ARBA" id="ARBA00022776"/>
    </source>
</evidence>
<keyword evidence="5 7" id="KW-0802">TPR repeat</keyword>
<dbReference type="PANTHER" id="PTHR12558:SF9">
    <property type="entry name" value="CELL DIVISION CYCLE PROTEIN 16 HOMOLOG"/>
    <property type="match status" value="1"/>
</dbReference>
<feature type="repeat" description="TPR" evidence="7">
    <location>
        <begin position="269"/>
        <end position="302"/>
    </location>
</feature>
<feature type="repeat" description="TPR" evidence="7">
    <location>
        <begin position="863"/>
        <end position="896"/>
    </location>
</feature>
<protein>
    <recommendedName>
        <fullName evidence="11">Anaphase-promoting complex subunit 6</fullName>
    </recommendedName>
</protein>
<dbReference type="SMART" id="SM00028">
    <property type="entry name" value="TPR"/>
    <property type="match status" value="7"/>
</dbReference>
<reference evidence="9 10" key="1">
    <citation type="journal article" date="2020" name="G3 (Bethesda)">
        <title>Improved Reference Genome for Cyclotella cryptica CCMP332, a Model for Cell Wall Morphogenesis, Salinity Adaptation, and Lipid Production in Diatoms (Bacillariophyta).</title>
        <authorList>
            <person name="Roberts W.R."/>
            <person name="Downey K.M."/>
            <person name="Ruck E.C."/>
            <person name="Traller J.C."/>
            <person name="Alverson A.J."/>
        </authorList>
    </citation>
    <scope>NUCLEOTIDE SEQUENCE [LARGE SCALE GENOMIC DNA]</scope>
    <source>
        <strain evidence="9 10">CCMP332</strain>
    </source>
</reference>
<dbReference type="GO" id="GO:0051301">
    <property type="term" value="P:cell division"/>
    <property type="evidence" value="ECO:0007669"/>
    <property type="project" value="UniProtKB-KW"/>
</dbReference>
<dbReference type="InterPro" id="IPR011990">
    <property type="entry name" value="TPR-like_helical_dom_sf"/>
</dbReference>